<proteinExistence type="predicted"/>
<dbReference type="OrthoDB" id="2355173at2"/>
<dbReference type="Gene3D" id="3.30.530.20">
    <property type="match status" value="1"/>
</dbReference>
<dbReference type="AlphaFoldDB" id="A0A1I0ZM10"/>
<dbReference type="Proteomes" id="UP000199604">
    <property type="component" value="Unassembled WGS sequence"/>
</dbReference>
<dbReference type="STRING" id="498292.SAMN05660845_2263"/>
<protein>
    <recommendedName>
        <fullName evidence="3">Activator of Hsp90 ATPase homolog 1-like protein</fullName>
    </recommendedName>
</protein>
<evidence type="ECO:0000313" key="1">
    <source>
        <dbReference type="EMBL" id="SFB26116.1"/>
    </source>
</evidence>
<dbReference type="InterPro" id="IPR023393">
    <property type="entry name" value="START-like_dom_sf"/>
</dbReference>
<dbReference type="EMBL" id="FOJT01000006">
    <property type="protein sequence ID" value="SFB26116.1"/>
    <property type="molecule type" value="Genomic_DNA"/>
</dbReference>
<gene>
    <name evidence="1" type="ORF">SAMN05660845_2263</name>
</gene>
<organism evidence="1 2">
    <name type="scientific">Flavobacterium swingsii</name>
    <dbReference type="NCBI Taxonomy" id="498292"/>
    <lineage>
        <taxon>Bacteria</taxon>
        <taxon>Pseudomonadati</taxon>
        <taxon>Bacteroidota</taxon>
        <taxon>Flavobacteriia</taxon>
        <taxon>Flavobacteriales</taxon>
        <taxon>Flavobacteriaceae</taxon>
        <taxon>Flavobacterium</taxon>
    </lineage>
</organism>
<keyword evidence="2" id="KW-1185">Reference proteome</keyword>
<accession>A0A1I0ZM10</accession>
<sequence>MQKLQFKKEINASAQKVYETMLGLKNKATYEYWTATFNPTSTYEGSWNKGNKILFVGIDENGKKGGMVSEIAEHKPANFISIRHYGFLDGDTEVTTGEQVEKWTGGHENYSFQENNGITTVTVEMDTIDEYLDYFNNTYPKALDKLKEISEQ</sequence>
<dbReference type="RefSeq" id="WP_091477282.1">
    <property type="nucleotide sequence ID" value="NZ_FOJT01000006.1"/>
</dbReference>
<name>A0A1I0ZM10_9FLAO</name>
<dbReference type="SUPFAM" id="SSF55961">
    <property type="entry name" value="Bet v1-like"/>
    <property type="match status" value="1"/>
</dbReference>
<evidence type="ECO:0000313" key="2">
    <source>
        <dbReference type="Proteomes" id="UP000199604"/>
    </source>
</evidence>
<reference evidence="2" key="1">
    <citation type="submission" date="2016-10" db="EMBL/GenBank/DDBJ databases">
        <authorList>
            <person name="Varghese N."/>
            <person name="Submissions S."/>
        </authorList>
    </citation>
    <scope>NUCLEOTIDE SEQUENCE [LARGE SCALE GENOMIC DNA]</scope>
    <source>
        <strain evidence="2">DSM 21789</strain>
    </source>
</reference>
<evidence type="ECO:0008006" key="3">
    <source>
        <dbReference type="Google" id="ProtNLM"/>
    </source>
</evidence>